<dbReference type="Pfam" id="PF12680">
    <property type="entry name" value="SnoaL_2"/>
    <property type="match status" value="1"/>
</dbReference>
<dbReference type="Gene3D" id="3.10.450.50">
    <property type="match status" value="1"/>
</dbReference>
<protein>
    <submittedName>
        <fullName evidence="2">Nuclear transport factor 2 family protein</fullName>
    </submittedName>
</protein>
<dbReference type="SUPFAM" id="SSF54427">
    <property type="entry name" value="NTF2-like"/>
    <property type="match status" value="1"/>
</dbReference>
<feature type="domain" description="SnoaL-like" evidence="1">
    <location>
        <begin position="11"/>
        <end position="107"/>
    </location>
</feature>
<evidence type="ECO:0000313" key="2">
    <source>
        <dbReference type="EMBL" id="UUI74656.1"/>
    </source>
</evidence>
<evidence type="ECO:0000313" key="3">
    <source>
        <dbReference type="Proteomes" id="UP001316189"/>
    </source>
</evidence>
<dbReference type="RefSeq" id="WP_227570486.1">
    <property type="nucleotide sequence ID" value="NZ_CP101988.1"/>
</dbReference>
<reference evidence="2 3" key="1">
    <citation type="submission" date="2022-07" db="EMBL/GenBank/DDBJ databases">
        <title>Novel species in genus cellulomonas.</title>
        <authorList>
            <person name="Ye L."/>
        </authorList>
    </citation>
    <scope>NUCLEOTIDE SEQUENCE [LARGE SCALE GENOMIC DNA]</scope>
    <source>
        <strain evidence="3">zg-Y338</strain>
    </source>
</reference>
<name>A0ABY5KVW1_9CELL</name>
<organism evidence="2 3">
    <name type="scientific">Cellulomonas chengniuliangii</name>
    <dbReference type="NCBI Taxonomy" id="2968084"/>
    <lineage>
        <taxon>Bacteria</taxon>
        <taxon>Bacillati</taxon>
        <taxon>Actinomycetota</taxon>
        <taxon>Actinomycetes</taxon>
        <taxon>Micrococcales</taxon>
        <taxon>Cellulomonadaceae</taxon>
        <taxon>Cellulomonas</taxon>
    </lineage>
</organism>
<accession>A0ABY5KVW1</accession>
<keyword evidence="3" id="KW-1185">Reference proteome</keyword>
<dbReference type="Proteomes" id="UP001316189">
    <property type="component" value="Chromosome"/>
</dbReference>
<dbReference type="InterPro" id="IPR037401">
    <property type="entry name" value="SnoaL-like"/>
</dbReference>
<gene>
    <name evidence="2" type="ORF">NP064_12785</name>
</gene>
<sequence length="128" mass="14441">MDIADVMSWATRYEDAWRGQDVAAVEDLFTEQAVYRRGAYDDEGLRGHAAIAEFWPDPAPFTMRAEPVAVAPPTAVLRVEVQYLGDVGDQPREFRDLWVVRFAPDGRAEHFEEWAHWPGLDYGGAASD</sequence>
<dbReference type="EMBL" id="CP101988">
    <property type="protein sequence ID" value="UUI74656.1"/>
    <property type="molecule type" value="Genomic_DNA"/>
</dbReference>
<proteinExistence type="predicted"/>
<dbReference type="InterPro" id="IPR032710">
    <property type="entry name" value="NTF2-like_dom_sf"/>
</dbReference>
<evidence type="ECO:0000259" key="1">
    <source>
        <dbReference type="Pfam" id="PF12680"/>
    </source>
</evidence>